<keyword evidence="7" id="KW-1185">Reference proteome</keyword>
<reference evidence="7" key="1">
    <citation type="journal article" date="2019" name="Int. J. Syst. Evol. Microbiol.">
        <title>The Global Catalogue of Microorganisms (GCM) 10K type strain sequencing project: providing services to taxonomists for standard genome sequencing and annotation.</title>
        <authorList>
            <consortium name="The Broad Institute Genomics Platform"/>
            <consortium name="The Broad Institute Genome Sequencing Center for Infectious Disease"/>
            <person name="Wu L."/>
            <person name="Ma J."/>
        </authorList>
    </citation>
    <scope>NUCLEOTIDE SEQUENCE [LARGE SCALE GENOMIC DNA]</scope>
    <source>
        <strain evidence="7">KCTC 42586</strain>
    </source>
</reference>
<dbReference type="EMBL" id="JBHSKM010000005">
    <property type="protein sequence ID" value="MFC5214487.1"/>
    <property type="molecule type" value="Genomic_DNA"/>
</dbReference>
<evidence type="ECO:0000256" key="3">
    <source>
        <dbReference type="ARBA" id="ARBA00022801"/>
    </source>
</evidence>
<dbReference type="SMART" id="SM00191">
    <property type="entry name" value="Int_alpha"/>
    <property type="match status" value="4"/>
</dbReference>
<dbReference type="InterPro" id="IPR013519">
    <property type="entry name" value="Int_alpha_beta-p"/>
</dbReference>
<evidence type="ECO:0000313" key="7">
    <source>
        <dbReference type="Proteomes" id="UP001596263"/>
    </source>
</evidence>
<name>A0ABW0CI61_STRCD</name>
<comment type="caution">
    <text evidence="6">The sequence shown here is derived from an EMBL/GenBank/DDBJ whole genome shotgun (WGS) entry which is preliminary data.</text>
</comment>
<evidence type="ECO:0000256" key="2">
    <source>
        <dbReference type="ARBA" id="ARBA00022737"/>
    </source>
</evidence>
<feature type="signal peptide" evidence="5">
    <location>
        <begin position="1"/>
        <end position="34"/>
    </location>
</feature>
<keyword evidence="3" id="KW-0378">Hydrolase</keyword>
<dbReference type="PROSITE" id="PS51470">
    <property type="entry name" value="FG_GAP"/>
    <property type="match status" value="1"/>
</dbReference>
<dbReference type="Pfam" id="PF01839">
    <property type="entry name" value="FG-GAP"/>
    <property type="match status" value="3"/>
</dbReference>
<evidence type="ECO:0000313" key="6">
    <source>
        <dbReference type="EMBL" id="MFC5214487.1"/>
    </source>
</evidence>
<evidence type="ECO:0000256" key="4">
    <source>
        <dbReference type="ARBA" id="ARBA00023180"/>
    </source>
</evidence>
<proteinExistence type="predicted"/>
<sequence>MHQHHPLRLALATATTAALTGGLLTFTAAAPATAATGQYAADFNGDGYKDSIAAATQARVGGMWWAGAVGIVYGSSSGVGRTASVSQNTTGVPGAAEDYDAFGEAVAVGDLNKDGYSDLAVGSPYETVGDDEQAGSVVIVWGSSTGLKGATTVKDPAPTRHDRWGQALAVGDFTGDGKPDLAVGATGTTQWIIKGGFTKSGTTGAKITYTTTWTGSGGVRRLVSGKVNTDTKADLVVGGRSKLSSENHLDHNHLYFGTTSAPARQRELPYGTQLTIADLNKDGYGDVVTGWTQTATGGSMAGNGPAVVSYLTSSGVSSTLQLPWPGIPSVGDIDGDGRKDLALGDPDDSTEAGVSGAVHLHHGTTAGLTADAVTLTQNSAGVPGAAETNDFFGESTLLTDLNKDGKADLVTAASGENDGDGLVTVLKGSASGITTSGAKTYGPSAFGISTGDDPRLGMIMAG</sequence>
<keyword evidence="2" id="KW-0677">Repeat</keyword>
<dbReference type="RefSeq" id="WP_380850884.1">
    <property type="nucleotide sequence ID" value="NZ_JBHSKM010000005.1"/>
</dbReference>
<dbReference type="PANTHER" id="PTHR23221">
    <property type="entry name" value="GLYCOSYLPHOSPHATIDYLINOSITOL PHOSPHOLIPASE D"/>
    <property type="match status" value="1"/>
</dbReference>
<evidence type="ECO:0000256" key="5">
    <source>
        <dbReference type="SAM" id="SignalP"/>
    </source>
</evidence>
<keyword evidence="1 5" id="KW-0732">Signal</keyword>
<gene>
    <name evidence="6" type="ORF">ACFPQ9_11685</name>
</gene>
<evidence type="ECO:0000256" key="1">
    <source>
        <dbReference type="ARBA" id="ARBA00022729"/>
    </source>
</evidence>
<organism evidence="6 7">
    <name type="scientific">Streptomyces coerulescens</name>
    <dbReference type="NCBI Taxonomy" id="29304"/>
    <lineage>
        <taxon>Bacteria</taxon>
        <taxon>Bacillati</taxon>
        <taxon>Actinomycetota</taxon>
        <taxon>Actinomycetes</taxon>
        <taxon>Kitasatosporales</taxon>
        <taxon>Streptomycetaceae</taxon>
        <taxon>Streptomyces</taxon>
    </lineage>
</organism>
<dbReference type="Gene3D" id="2.130.10.130">
    <property type="entry name" value="Integrin alpha, N-terminal"/>
    <property type="match status" value="3"/>
</dbReference>
<protein>
    <submittedName>
        <fullName evidence="6">FG-GAP repeat protein</fullName>
    </submittedName>
</protein>
<dbReference type="InterPro" id="IPR013517">
    <property type="entry name" value="FG-GAP"/>
</dbReference>
<accession>A0ABW0CI61</accession>
<dbReference type="InterPro" id="IPR028994">
    <property type="entry name" value="Integrin_alpha_N"/>
</dbReference>
<keyword evidence="4" id="KW-0325">Glycoprotein</keyword>
<dbReference type="PANTHER" id="PTHR23221:SF7">
    <property type="entry name" value="PHOSPHATIDYLINOSITOL-GLYCAN-SPECIFIC PHOSPHOLIPASE D"/>
    <property type="match status" value="1"/>
</dbReference>
<feature type="chain" id="PRO_5045888864" evidence="5">
    <location>
        <begin position="35"/>
        <end position="462"/>
    </location>
</feature>
<dbReference type="SUPFAM" id="SSF69318">
    <property type="entry name" value="Integrin alpha N-terminal domain"/>
    <property type="match status" value="2"/>
</dbReference>
<dbReference type="Proteomes" id="UP001596263">
    <property type="component" value="Unassembled WGS sequence"/>
</dbReference>